<proteinExistence type="predicted"/>
<keyword evidence="3" id="KW-1185">Reference proteome</keyword>
<dbReference type="HOGENOM" id="CLU_1455315_0_0_1"/>
<protein>
    <submittedName>
        <fullName evidence="2">Uncharacterized protein</fullName>
    </submittedName>
</protein>
<dbReference type="AlphaFoldDB" id="B6QKT2"/>
<dbReference type="EMBL" id="DS995903">
    <property type="protein sequence ID" value="EEA21709.1"/>
    <property type="molecule type" value="Genomic_DNA"/>
</dbReference>
<accession>B6QKT2</accession>
<evidence type="ECO:0000313" key="2">
    <source>
        <dbReference type="EMBL" id="EEA21709.1"/>
    </source>
</evidence>
<dbReference type="VEuPathDB" id="FungiDB:PMAA_055040"/>
<dbReference type="PhylomeDB" id="B6QKT2"/>
<feature type="compositionally biased region" description="Polar residues" evidence="1">
    <location>
        <begin position="185"/>
        <end position="198"/>
    </location>
</feature>
<feature type="compositionally biased region" description="Acidic residues" evidence="1">
    <location>
        <begin position="109"/>
        <end position="148"/>
    </location>
</feature>
<dbReference type="Proteomes" id="UP000001294">
    <property type="component" value="Unassembled WGS sequence"/>
</dbReference>
<reference evidence="3" key="1">
    <citation type="journal article" date="2015" name="Genome Announc.">
        <title>Genome sequence of the AIDS-associated pathogen Penicillium marneffei (ATCC18224) and its near taxonomic relative Talaromyces stipitatus (ATCC10500).</title>
        <authorList>
            <person name="Nierman W.C."/>
            <person name="Fedorova-Abrams N.D."/>
            <person name="Andrianopoulos A."/>
        </authorList>
    </citation>
    <scope>NUCLEOTIDE SEQUENCE [LARGE SCALE GENOMIC DNA]</scope>
    <source>
        <strain evidence="3">ATCC 18224 / CBS 334.59 / QM 7333</strain>
    </source>
</reference>
<name>B6QKT2_TALMQ</name>
<feature type="region of interest" description="Disordered" evidence="1">
    <location>
        <begin position="107"/>
        <end position="198"/>
    </location>
</feature>
<evidence type="ECO:0000256" key="1">
    <source>
        <dbReference type="SAM" id="MobiDB-lite"/>
    </source>
</evidence>
<organism evidence="2 3">
    <name type="scientific">Talaromyces marneffei (strain ATCC 18224 / CBS 334.59 / QM 7333)</name>
    <name type="common">Penicillium marneffei</name>
    <dbReference type="NCBI Taxonomy" id="441960"/>
    <lineage>
        <taxon>Eukaryota</taxon>
        <taxon>Fungi</taxon>
        <taxon>Dikarya</taxon>
        <taxon>Ascomycota</taxon>
        <taxon>Pezizomycotina</taxon>
        <taxon>Eurotiomycetes</taxon>
        <taxon>Eurotiomycetidae</taxon>
        <taxon>Eurotiales</taxon>
        <taxon>Trichocomaceae</taxon>
        <taxon>Talaromyces</taxon>
        <taxon>Talaromyces sect. Talaromyces</taxon>
    </lineage>
</organism>
<sequence length="198" mass="22046">MADKRIIGLAPTGSFDPFTFGSATSFASLNDLSRSLGAASSLPAATEDDTTKFPCSQDNNVFNANRTRTASVSLQQLKKPLAWYDQVHPIPYPSSPSNIFKREPLDDEWRCDEEAEGESEDENDNDEDDEQGNGEDEEDAPVDSIESDEREKKRRKRNKPTLSCRECVGKKMRVSYNASKRDSSTMRGSFFGQSQGTL</sequence>
<evidence type="ECO:0000313" key="3">
    <source>
        <dbReference type="Proteomes" id="UP000001294"/>
    </source>
</evidence>
<gene>
    <name evidence="2" type="ORF">PMAA_055040</name>
</gene>